<feature type="compositionally biased region" description="Acidic residues" evidence="1">
    <location>
        <begin position="8"/>
        <end position="20"/>
    </location>
</feature>
<sequence length="74" mass="7940">MDKPDTSGMEDSESDCDDIDPNYIALEVVGVRYALDDVGGVPVPVHSEPAKERPDCSEVRAPGRGHADGRISRS</sequence>
<evidence type="ECO:0000313" key="3">
    <source>
        <dbReference type="Proteomes" id="UP000299102"/>
    </source>
</evidence>
<dbReference type="EMBL" id="BGZK01000278">
    <property type="protein sequence ID" value="GBP33738.1"/>
    <property type="molecule type" value="Genomic_DNA"/>
</dbReference>
<dbReference type="Proteomes" id="UP000299102">
    <property type="component" value="Unassembled WGS sequence"/>
</dbReference>
<feature type="compositionally biased region" description="Basic and acidic residues" evidence="1">
    <location>
        <begin position="48"/>
        <end position="58"/>
    </location>
</feature>
<gene>
    <name evidence="2" type="ORF">EVAR_17066_1</name>
</gene>
<name>A0A4C1V4K5_EUMVA</name>
<protein>
    <submittedName>
        <fullName evidence="2">Uncharacterized protein</fullName>
    </submittedName>
</protein>
<dbReference type="AlphaFoldDB" id="A0A4C1V4K5"/>
<feature type="compositionally biased region" description="Basic and acidic residues" evidence="1">
    <location>
        <begin position="65"/>
        <end position="74"/>
    </location>
</feature>
<reference evidence="2 3" key="1">
    <citation type="journal article" date="2019" name="Commun. Biol.">
        <title>The bagworm genome reveals a unique fibroin gene that provides high tensile strength.</title>
        <authorList>
            <person name="Kono N."/>
            <person name="Nakamura H."/>
            <person name="Ohtoshi R."/>
            <person name="Tomita M."/>
            <person name="Numata K."/>
            <person name="Arakawa K."/>
        </authorList>
    </citation>
    <scope>NUCLEOTIDE SEQUENCE [LARGE SCALE GENOMIC DNA]</scope>
</reference>
<feature type="region of interest" description="Disordered" evidence="1">
    <location>
        <begin position="1"/>
        <end position="20"/>
    </location>
</feature>
<accession>A0A4C1V4K5</accession>
<organism evidence="2 3">
    <name type="scientific">Eumeta variegata</name>
    <name type="common">Bagworm moth</name>
    <name type="synonym">Eumeta japonica</name>
    <dbReference type="NCBI Taxonomy" id="151549"/>
    <lineage>
        <taxon>Eukaryota</taxon>
        <taxon>Metazoa</taxon>
        <taxon>Ecdysozoa</taxon>
        <taxon>Arthropoda</taxon>
        <taxon>Hexapoda</taxon>
        <taxon>Insecta</taxon>
        <taxon>Pterygota</taxon>
        <taxon>Neoptera</taxon>
        <taxon>Endopterygota</taxon>
        <taxon>Lepidoptera</taxon>
        <taxon>Glossata</taxon>
        <taxon>Ditrysia</taxon>
        <taxon>Tineoidea</taxon>
        <taxon>Psychidae</taxon>
        <taxon>Oiketicinae</taxon>
        <taxon>Eumeta</taxon>
    </lineage>
</organism>
<keyword evidence="3" id="KW-1185">Reference proteome</keyword>
<evidence type="ECO:0000256" key="1">
    <source>
        <dbReference type="SAM" id="MobiDB-lite"/>
    </source>
</evidence>
<feature type="region of interest" description="Disordered" evidence="1">
    <location>
        <begin position="44"/>
        <end position="74"/>
    </location>
</feature>
<evidence type="ECO:0000313" key="2">
    <source>
        <dbReference type="EMBL" id="GBP33738.1"/>
    </source>
</evidence>
<comment type="caution">
    <text evidence="2">The sequence shown here is derived from an EMBL/GenBank/DDBJ whole genome shotgun (WGS) entry which is preliminary data.</text>
</comment>
<proteinExistence type="predicted"/>